<gene>
    <name evidence="1" type="ORF">DSM106044_04920</name>
</gene>
<keyword evidence="2" id="KW-1185">Reference proteome</keyword>
<evidence type="ECO:0000313" key="2">
    <source>
        <dbReference type="Proteomes" id="UP000306509"/>
    </source>
</evidence>
<dbReference type="InterPro" id="IPR045944">
    <property type="entry name" value="DUF6364"/>
</dbReference>
<protein>
    <recommendedName>
        <fullName evidence="3">Toxin-antitoxin system protein</fullName>
    </recommendedName>
</protein>
<dbReference type="Gene3D" id="1.10.1220.10">
    <property type="entry name" value="Met repressor-like"/>
    <property type="match status" value="1"/>
</dbReference>
<dbReference type="AlphaFoldDB" id="A0A4U8Q0Q4"/>
<dbReference type="GO" id="GO:0006355">
    <property type="term" value="P:regulation of DNA-templated transcription"/>
    <property type="evidence" value="ECO:0007669"/>
    <property type="project" value="InterPro"/>
</dbReference>
<dbReference type="InterPro" id="IPR013321">
    <property type="entry name" value="Arc_rbn_hlx_hlx"/>
</dbReference>
<name>A0A4U8Q0Q4_9FIRM</name>
<reference evidence="1 2" key="1">
    <citation type="journal article" date="2019" name="Anaerobe">
        <title>Detection of Robinsoniella peoriensis in multiple bone samples of a trauma patient.</title>
        <authorList>
            <person name="Schrottner P."/>
            <person name="Hartwich K."/>
            <person name="Bunk B."/>
            <person name="Schober I."/>
            <person name="Helbig S."/>
            <person name="Rudolph W.W."/>
            <person name="Gunzer F."/>
        </authorList>
    </citation>
    <scope>NUCLEOTIDE SEQUENCE [LARGE SCALE GENOMIC DNA]</scope>
    <source>
        <strain evidence="1 2">DSM 106044</strain>
    </source>
</reference>
<accession>A0A4U8Q0Q4</accession>
<dbReference type="InterPro" id="IPR010985">
    <property type="entry name" value="Ribbon_hlx_hlx"/>
</dbReference>
<comment type="caution">
    <text evidence="1">The sequence shown here is derived from an EMBL/GenBank/DDBJ whole genome shotgun (WGS) entry which is preliminary data.</text>
</comment>
<evidence type="ECO:0000313" key="1">
    <source>
        <dbReference type="EMBL" id="TLC98251.1"/>
    </source>
</evidence>
<sequence>MKKKVSLTLETNVIKKLRQLADSDERSLSQYINIALKAHIKNLGID</sequence>
<dbReference type="Proteomes" id="UP000306509">
    <property type="component" value="Unassembled WGS sequence"/>
</dbReference>
<dbReference type="EMBL" id="QGQD01000099">
    <property type="protein sequence ID" value="TLC98251.1"/>
    <property type="molecule type" value="Genomic_DNA"/>
</dbReference>
<dbReference type="RefSeq" id="WP_027293937.1">
    <property type="nucleotide sequence ID" value="NZ_CABMJZ010000076.1"/>
</dbReference>
<dbReference type="SUPFAM" id="SSF47598">
    <property type="entry name" value="Ribbon-helix-helix"/>
    <property type="match status" value="1"/>
</dbReference>
<organism evidence="1 2">
    <name type="scientific">Robinsoniella peoriensis</name>
    <dbReference type="NCBI Taxonomy" id="180332"/>
    <lineage>
        <taxon>Bacteria</taxon>
        <taxon>Bacillati</taxon>
        <taxon>Bacillota</taxon>
        <taxon>Clostridia</taxon>
        <taxon>Lachnospirales</taxon>
        <taxon>Lachnospiraceae</taxon>
        <taxon>Robinsoniella</taxon>
    </lineage>
</organism>
<proteinExistence type="predicted"/>
<dbReference type="Pfam" id="PF19891">
    <property type="entry name" value="DUF6364"/>
    <property type="match status" value="1"/>
</dbReference>
<evidence type="ECO:0008006" key="3">
    <source>
        <dbReference type="Google" id="ProtNLM"/>
    </source>
</evidence>